<dbReference type="Gene3D" id="3.40.462.20">
    <property type="match status" value="1"/>
</dbReference>
<dbReference type="Proteomes" id="UP001244011">
    <property type="component" value="Unassembled WGS sequence"/>
</dbReference>
<reference evidence="8" key="1">
    <citation type="submission" date="2023-06" db="EMBL/GenBank/DDBJ databases">
        <title>Genome-scale phylogeny and comparative genomics of the fungal order Sordariales.</title>
        <authorList>
            <consortium name="Lawrence Berkeley National Laboratory"/>
            <person name="Hensen N."/>
            <person name="Bonometti L."/>
            <person name="Westerberg I."/>
            <person name="Brannstrom I.O."/>
            <person name="Guillou S."/>
            <person name="Cros-Aarteil S."/>
            <person name="Calhoun S."/>
            <person name="Haridas S."/>
            <person name="Kuo A."/>
            <person name="Mondo S."/>
            <person name="Pangilinan J."/>
            <person name="Riley R."/>
            <person name="Labutti K."/>
            <person name="Andreopoulos B."/>
            <person name="Lipzen A."/>
            <person name="Chen C."/>
            <person name="Yanf M."/>
            <person name="Daum C."/>
            <person name="Ng V."/>
            <person name="Clum A."/>
            <person name="Steindorff A."/>
            <person name="Ohm R."/>
            <person name="Martin F."/>
            <person name="Silar P."/>
            <person name="Natvig D."/>
            <person name="Lalanne C."/>
            <person name="Gautier V."/>
            <person name="Ament-Velasquez S.L."/>
            <person name="Kruys A."/>
            <person name="Hutchinson M.I."/>
            <person name="Powell A.J."/>
            <person name="Barry K."/>
            <person name="Miller A.N."/>
            <person name="Grigoriev I.V."/>
            <person name="Debuchy R."/>
            <person name="Gladieux P."/>
            <person name="Thoren M.H."/>
            <person name="Johannesson H."/>
        </authorList>
    </citation>
    <scope>NUCLEOTIDE SEQUENCE</scope>
    <source>
        <strain evidence="8">8032-3</strain>
    </source>
</reference>
<proteinExistence type="inferred from homology"/>
<dbReference type="InterPro" id="IPR050416">
    <property type="entry name" value="FAD-linked_Oxidoreductase"/>
</dbReference>
<keyword evidence="4" id="KW-0274">FAD</keyword>
<organism evidence="8 9">
    <name type="scientific">Phialemonium atrogriseum</name>
    <dbReference type="NCBI Taxonomy" id="1093897"/>
    <lineage>
        <taxon>Eukaryota</taxon>
        <taxon>Fungi</taxon>
        <taxon>Dikarya</taxon>
        <taxon>Ascomycota</taxon>
        <taxon>Pezizomycotina</taxon>
        <taxon>Sordariomycetes</taxon>
        <taxon>Sordariomycetidae</taxon>
        <taxon>Cephalothecales</taxon>
        <taxon>Cephalothecaceae</taxon>
        <taxon>Phialemonium</taxon>
    </lineage>
</organism>
<dbReference type="InterPro" id="IPR036318">
    <property type="entry name" value="FAD-bd_PCMH-like_sf"/>
</dbReference>
<feature type="chain" id="PRO_5042466742" description="FAD linked oxidase N-terminal domain-containing protein" evidence="6">
    <location>
        <begin position="23"/>
        <end position="463"/>
    </location>
</feature>
<dbReference type="Pfam" id="PF01565">
    <property type="entry name" value="FAD_binding_4"/>
    <property type="match status" value="2"/>
</dbReference>
<evidence type="ECO:0000259" key="7">
    <source>
        <dbReference type="Pfam" id="PF01565"/>
    </source>
</evidence>
<dbReference type="Gene3D" id="3.30.465.10">
    <property type="match status" value="1"/>
</dbReference>
<dbReference type="GO" id="GO:0016491">
    <property type="term" value="F:oxidoreductase activity"/>
    <property type="evidence" value="ECO:0007669"/>
    <property type="project" value="UniProtKB-KW"/>
</dbReference>
<keyword evidence="3" id="KW-0285">Flavoprotein</keyword>
<dbReference type="InterPro" id="IPR016169">
    <property type="entry name" value="FAD-bd_PCMH_sub2"/>
</dbReference>
<evidence type="ECO:0000256" key="3">
    <source>
        <dbReference type="ARBA" id="ARBA00022630"/>
    </source>
</evidence>
<evidence type="ECO:0000256" key="2">
    <source>
        <dbReference type="ARBA" id="ARBA00005466"/>
    </source>
</evidence>
<feature type="domain" description="FAD linked oxidase N-terminal" evidence="7">
    <location>
        <begin position="42"/>
        <end position="106"/>
    </location>
</feature>
<dbReference type="GeneID" id="85314690"/>
<dbReference type="PANTHER" id="PTHR42973:SF39">
    <property type="entry name" value="FAD-BINDING PCMH-TYPE DOMAIN-CONTAINING PROTEIN"/>
    <property type="match status" value="1"/>
</dbReference>
<dbReference type="PANTHER" id="PTHR42973">
    <property type="entry name" value="BINDING OXIDOREDUCTASE, PUTATIVE (AFU_ORTHOLOGUE AFUA_1G17690)-RELATED"/>
    <property type="match status" value="1"/>
</dbReference>
<feature type="signal peptide" evidence="6">
    <location>
        <begin position="1"/>
        <end position="22"/>
    </location>
</feature>
<dbReference type="AlphaFoldDB" id="A0AAJ0C4J9"/>
<keyword evidence="6" id="KW-0732">Signal</keyword>
<dbReference type="InterPro" id="IPR016167">
    <property type="entry name" value="FAD-bd_PCMH_sub1"/>
</dbReference>
<gene>
    <name evidence="8" type="ORF">QBC33DRAFT_587028</name>
</gene>
<comment type="cofactor">
    <cofactor evidence="1">
        <name>FAD</name>
        <dbReference type="ChEBI" id="CHEBI:57692"/>
    </cofactor>
</comment>
<dbReference type="SUPFAM" id="SSF56176">
    <property type="entry name" value="FAD-binding/transporter-associated domain-like"/>
    <property type="match status" value="1"/>
</dbReference>
<dbReference type="InterPro" id="IPR006094">
    <property type="entry name" value="Oxid_FAD_bind_N"/>
</dbReference>
<evidence type="ECO:0000313" key="9">
    <source>
        <dbReference type="Proteomes" id="UP001244011"/>
    </source>
</evidence>
<dbReference type="GO" id="GO:0050660">
    <property type="term" value="F:flavin adenine dinucleotide binding"/>
    <property type="evidence" value="ECO:0007669"/>
    <property type="project" value="InterPro"/>
</dbReference>
<evidence type="ECO:0000256" key="4">
    <source>
        <dbReference type="ARBA" id="ARBA00022827"/>
    </source>
</evidence>
<comment type="similarity">
    <text evidence="2">Belongs to the oxygen-dependent FAD-linked oxidoreductase family.</text>
</comment>
<evidence type="ECO:0000313" key="8">
    <source>
        <dbReference type="EMBL" id="KAK1767556.1"/>
    </source>
</evidence>
<protein>
    <recommendedName>
        <fullName evidence="7">FAD linked oxidase N-terminal domain-containing protein</fullName>
    </recommendedName>
</protein>
<keyword evidence="5" id="KW-0560">Oxidoreductase</keyword>
<dbReference type="EMBL" id="MU839008">
    <property type="protein sequence ID" value="KAK1767556.1"/>
    <property type="molecule type" value="Genomic_DNA"/>
</dbReference>
<accession>A0AAJ0C4J9</accession>
<evidence type="ECO:0000256" key="5">
    <source>
        <dbReference type="ARBA" id="ARBA00023002"/>
    </source>
</evidence>
<dbReference type="RefSeq" id="XP_060283769.1">
    <property type="nucleotide sequence ID" value="XM_060431503.1"/>
</dbReference>
<evidence type="ECO:0000256" key="6">
    <source>
        <dbReference type="SAM" id="SignalP"/>
    </source>
</evidence>
<dbReference type="Gene3D" id="3.30.43.10">
    <property type="entry name" value="Uridine Diphospho-n-acetylenolpyruvylglucosamine Reductase, domain 2"/>
    <property type="match status" value="1"/>
</dbReference>
<feature type="domain" description="FAD linked oxidase N-terminal" evidence="7">
    <location>
        <begin position="108"/>
        <end position="160"/>
    </location>
</feature>
<keyword evidence="9" id="KW-1185">Reference proteome</keyword>
<sequence>MATTRLHALISPILPIVWQGSAEYETARIGRVFNHRRPSRNPLAVVEAVNEVHIVEAVRLANKLGCRVSVRSGGHNWAAWRVREGAILIDLGNYHEFSLDEDTGVLSAWGRMFPGGHYPDVGLGGFILQGGMGWNCMNWGFACERLLAVDVVTADGRQLHSNETENSELLWAARGAGPGFPAIVTRFHLQTMPAFSHARSAAYTYEKKDARKALEWVTRITSNFDDGTEIVAVANYPPGLSDVHVTVLFVTFKNNEDEARTALQPAQDCAPPGYIHSWFLKETSVAQEYHDQQSAYPEGHRYCVDNCYIANDADIVSVLEGAFTSLPSKKTFSLWYSMAPGSRRSSEDGTMKDMALSMQTDHYFAVYAIWEDESDDARCQSWVRGIFKEAEKHSEGAYLGDADFQVRRTRFWGEKQGRRLMDIRKKWDPRGMVAGYLNAGDMSGTESLENVHEWEVRDPLQVN</sequence>
<name>A0AAJ0C4J9_9PEZI</name>
<evidence type="ECO:0000256" key="1">
    <source>
        <dbReference type="ARBA" id="ARBA00001974"/>
    </source>
</evidence>
<comment type="caution">
    <text evidence="8">The sequence shown here is derived from an EMBL/GenBank/DDBJ whole genome shotgun (WGS) entry which is preliminary data.</text>
</comment>